<accession>A0AAV9ZIJ1</accession>
<organism evidence="7 8">
    <name type="scientific">Favolaschia claudopus</name>
    <dbReference type="NCBI Taxonomy" id="2862362"/>
    <lineage>
        <taxon>Eukaryota</taxon>
        <taxon>Fungi</taxon>
        <taxon>Dikarya</taxon>
        <taxon>Basidiomycota</taxon>
        <taxon>Agaricomycotina</taxon>
        <taxon>Agaricomycetes</taxon>
        <taxon>Agaricomycetidae</taxon>
        <taxon>Agaricales</taxon>
        <taxon>Marasmiineae</taxon>
        <taxon>Mycenaceae</taxon>
        <taxon>Favolaschia</taxon>
    </lineage>
</organism>
<evidence type="ECO:0000256" key="2">
    <source>
        <dbReference type="ARBA" id="ARBA00022692"/>
    </source>
</evidence>
<dbReference type="Proteomes" id="UP001362999">
    <property type="component" value="Unassembled WGS sequence"/>
</dbReference>
<feature type="domain" description="Amino acid transporter transmembrane" evidence="6">
    <location>
        <begin position="16"/>
        <end position="90"/>
    </location>
</feature>
<protein>
    <recommendedName>
        <fullName evidence="6">Amino acid transporter transmembrane domain-containing protein</fullName>
    </recommendedName>
</protein>
<dbReference type="GO" id="GO:0016020">
    <property type="term" value="C:membrane"/>
    <property type="evidence" value="ECO:0007669"/>
    <property type="project" value="UniProtKB-SubCell"/>
</dbReference>
<sequence length="94" mass="10660">MSSQVLLADCHPHQQVQFIYSLAIMLSVPLQLFSAVRIMENGIFTRSDKGNWSVKWAKNWFRFATVAASALLSWRGAADLVDFVAFVGCFVWYV</sequence>
<dbReference type="InterPro" id="IPR013057">
    <property type="entry name" value="AA_transpt_TM"/>
</dbReference>
<evidence type="ECO:0000256" key="4">
    <source>
        <dbReference type="ARBA" id="ARBA00023136"/>
    </source>
</evidence>
<keyword evidence="8" id="KW-1185">Reference proteome</keyword>
<name>A0AAV9ZIJ1_9AGAR</name>
<evidence type="ECO:0000313" key="8">
    <source>
        <dbReference type="Proteomes" id="UP001362999"/>
    </source>
</evidence>
<keyword evidence="2 5" id="KW-0812">Transmembrane</keyword>
<comment type="subcellular location">
    <subcellularLocation>
        <location evidence="1">Membrane</location>
    </subcellularLocation>
</comment>
<evidence type="ECO:0000256" key="3">
    <source>
        <dbReference type="ARBA" id="ARBA00022989"/>
    </source>
</evidence>
<proteinExistence type="predicted"/>
<keyword evidence="4 5" id="KW-0472">Membrane</keyword>
<dbReference type="Pfam" id="PF01490">
    <property type="entry name" value="Aa_trans"/>
    <property type="match status" value="1"/>
</dbReference>
<reference evidence="7 8" key="1">
    <citation type="journal article" date="2024" name="J Genomics">
        <title>Draft genome sequencing and assembly of Favolaschia claudopus CIRM-BRFM 2984 isolated from oak limbs.</title>
        <authorList>
            <person name="Navarro D."/>
            <person name="Drula E."/>
            <person name="Chaduli D."/>
            <person name="Cazenave R."/>
            <person name="Ahrendt S."/>
            <person name="Wang J."/>
            <person name="Lipzen A."/>
            <person name="Daum C."/>
            <person name="Barry K."/>
            <person name="Grigoriev I.V."/>
            <person name="Favel A."/>
            <person name="Rosso M.N."/>
            <person name="Martin F."/>
        </authorList>
    </citation>
    <scope>NUCLEOTIDE SEQUENCE [LARGE SCALE GENOMIC DNA]</scope>
    <source>
        <strain evidence="7 8">CIRM-BRFM 2984</strain>
    </source>
</reference>
<feature type="non-terminal residue" evidence="7">
    <location>
        <position position="94"/>
    </location>
</feature>
<evidence type="ECO:0000259" key="6">
    <source>
        <dbReference type="Pfam" id="PF01490"/>
    </source>
</evidence>
<comment type="caution">
    <text evidence="7">The sequence shown here is derived from an EMBL/GenBank/DDBJ whole genome shotgun (WGS) entry which is preliminary data.</text>
</comment>
<dbReference type="EMBL" id="JAWWNJ010000140">
    <property type="protein sequence ID" value="KAK6984218.1"/>
    <property type="molecule type" value="Genomic_DNA"/>
</dbReference>
<evidence type="ECO:0000256" key="5">
    <source>
        <dbReference type="SAM" id="Phobius"/>
    </source>
</evidence>
<gene>
    <name evidence="7" type="ORF">R3P38DRAFT_3106207</name>
</gene>
<evidence type="ECO:0000313" key="7">
    <source>
        <dbReference type="EMBL" id="KAK6984218.1"/>
    </source>
</evidence>
<evidence type="ECO:0000256" key="1">
    <source>
        <dbReference type="ARBA" id="ARBA00004370"/>
    </source>
</evidence>
<keyword evidence="3 5" id="KW-1133">Transmembrane helix</keyword>
<feature type="transmembrane region" description="Helical" evidence="5">
    <location>
        <begin position="18"/>
        <end position="39"/>
    </location>
</feature>
<dbReference type="AlphaFoldDB" id="A0AAV9ZIJ1"/>